<accession>A0ABU4MFQ7</accession>
<dbReference type="Proteomes" id="UP001282474">
    <property type="component" value="Unassembled WGS sequence"/>
</dbReference>
<protein>
    <submittedName>
        <fullName evidence="3">YciI family protein</fullName>
    </submittedName>
</protein>
<dbReference type="Pfam" id="PF03795">
    <property type="entry name" value="YCII"/>
    <property type="match status" value="1"/>
</dbReference>
<comment type="caution">
    <text evidence="3">The sequence shown here is derived from an EMBL/GenBank/DDBJ whole genome shotgun (WGS) entry which is preliminary data.</text>
</comment>
<reference evidence="3 4" key="1">
    <citation type="journal article" date="2023" name="Microb. Genom.">
        <title>Mesoterricola silvestris gen. nov., sp. nov., Mesoterricola sediminis sp. nov., Geothrix oryzae sp. nov., Geothrix edaphica sp. nov., Geothrix rubra sp. nov., and Geothrix limicola sp. nov., six novel members of Acidobacteriota isolated from soils.</title>
        <authorList>
            <person name="Weisberg A.J."/>
            <person name="Pearce E."/>
            <person name="Kramer C.G."/>
            <person name="Chang J.H."/>
            <person name="Clarke C.R."/>
        </authorList>
    </citation>
    <scope>NUCLEOTIDE SEQUENCE [LARGE SCALE GENOMIC DNA]</scope>
    <source>
        <strain evidence="3 4">NE20-4-1</strain>
    </source>
</reference>
<dbReference type="Gene3D" id="3.30.70.1060">
    <property type="entry name" value="Dimeric alpha+beta barrel"/>
    <property type="match status" value="1"/>
</dbReference>
<dbReference type="RefSeq" id="WP_045558634.1">
    <property type="nucleotide sequence ID" value="NZ_JABXWF010000001.1"/>
</dbReference>
<evidence type="ECO:0000313" key="4">
    <source>
        <dbReference type="Proteomes" id="UP001282474"/>
    </source>
</evidence>
<evidence type="ECO:0000313" key="3">
    <source>
        <dbReference type="EMBL" id="MDX3036180.1"/>
    </source>
</evidence>
<gene>
    <name evidence="3" type="ORF">PV383_03180</name>
</gene>
<keyword evidence="4" id="KW-1185">Reference proteome</keyword>
<evidence type="ECO:0000256" key="1">
    <source>
        <dbReference type="ARBA" id="ARBA00007689"/>
    </source>
</evidence>
<evidence type="ECO:0000259" key="2">
    <source>
        <dbReference type="Pfam" id="PF03795"/>
    </source>
</evidence>
<dbReference type="InterPro" id="IPR005545">
    <property type="entry name" value="YCII"/>
</dbReference>
<name>A0ABU4MFQ7_9ACTN</name>
<proteinExistence type="inferred from homology"/>
<sequence length="94" mass="10219">MLIVELALTASPERLAARPAHRALLNRLHEEGCLVAAGPFADDTGALLVFDTDRAELDRILDTDPYYRTPGVQVVGVREWAPVVGLSGPRRDPS</sequence>
<dbReference type="EMBL" id="JARAWJ010000002">
    <property type="protein sequence ID" value="MDX3036180.1"/>
    <property type="molecule type" value="Genomic_DNA"/>
</dbReference>
<dbReference type="SUPFAM" id="SSF54909">
    <property type="entry name" value="Dimeric alpha+beta barrel"/>
    <property type="match status" value="1"/>
</dbReference>
<dbReference type="InterPro" id="IPR011008">
    <property type="entry name" value="Dimeric_a/b-barrel"/>
</dbReference>
<organism evidence="3 4">
    <name type="scientific">Streptomyces caniscabiei</name>
    <dbReference type="NCBI Taxonomy" id="2746961"/>
    <lineage>
        <taxon>Bacteria</taxon>
        <taxon>Bacillati</taxon>
        <taxon>Actinomycetota</taxon>
        <taxon>Actinomycetes</taxon>
        <taxon>Kitasatosporales</taxon>
        <taxon>Streptomycetaceae</taxon>
        <taxon>Streptomyces</taxon>
    </lineage>
</organism>
<feature type="domain" description="YCII-related" evidence="2">
    <location>
        <begin position="12"/>
        <end position="80"/>
    </location>
</feature>
<comment type="similarity">
    <text evidence="1">Belongs to the YciI family.</text>
</comment>